<evidence type="ECO:0000256" key="1">
    <source>
        <dbReference type="PROSITE-ProRule" id="PRU00339"/>
    </source>
</evidence>
<dbReference type="SMART" id="SM00028">
    <property type="entry name" value="TPR"/>
    <property type="match status" value="3"/>
</dbReference>
<dbReference type="AlphaFoldDB" id="T0EZE3"/>
<dbReference type="PANTHER" id="PTHR12558:SF13">
    <property type="entry name" value="CELL DIVISION CYCLE PROTEIN 27 HOMOLOG"/>
    <property type="match status" value="1"/>
</dbReference>
<feature type="repeat" description="TPR" evidence="1">
    <location>
        <begin position="35"/>
        <end position="68"/>
    </location>
</feature>
<gene>
    <name evidence="2" type="ORF">LEP1GSC050_2458</name>
</gene>
<dbReference type="STRING" id="1049789.LEP1GSC050_2458"/>
<keyword evidence="1" id="KW-0802">TPR repeat</keyword>
<dbReference type="OrthoDB" id="339998at2"/>
<dbReference type="PANTHER" id="PTHR12558">
    <property type="entry name" value="CELL DIVISION CYCLE 16,23,27"/>
    <property type="match status" value="1"/>
</dbReference>
<organism evidence="2 3">
    <name type="scientific">Leptospira broomii serovar Hurstbridge str. 5399</name>
    <dbReference type="NCBI Taxonomy" id="1049789"/>
    <lineage>
        <taxon>Bacteria</taxon>
        <taxon>Pseudomonadati</taxon>
        <taxon>Spirochaetota</taxon>
        <taxon>Spirochaetia</taxon>
        <taxon>Leptospirales</taxon>
        <taxon>Leptospiraceae</taxon>
        <taxon>Leptospira</taxon>
    </lineage>
</organism>
<dbReference type="EMBL" id="AHMO02000008">
    <property type="protein sequence ID" value="EQA44255.1"/>
    <property type="molecule type" value="Genomic_DNA"/>
</dbReference>
<dbReference type="PROSITE" id="PS50005">
    <property type="entry name" value="TPR"/>
    <property type="match status" value="2"/>
</dbReference>
<keyword evidence="3" id="KW-1185">Reference proteome</keyword>
<dbReference type="Gene3D" id="1.25.40.10">
    <property type="entry name" value="Tetratricopeptide repeat domain"/>
    <property type="match status" value="1"/>
</dbReference>
<dbReference type="Proteomes" id="UP000015454">
    <property type="component" value="Unassembled WGS sequence"/>
</dbReference>
<name>T0EZE3_9LEPT</name>
<protein>
    <submittedName>
        <fullName evidence="2">Tetratricopeptide repeat protein</fullName>
    </submittedName>
</protein>
<evidence type="ECO:0000313" key="2">
    <source>
        <dbReference type="EMBL" id="EQA44255.1"/>
    </source>
</evidence>
<reference evidence="2" key="1">
    <citation type="submission" date="2013-05" db="EMBL/GenBank/DDBJ databases">
        <authorList>
            <person name="Harkins D.M."/>
            <person name="Durkin A.S."/>
            <person name="Brinkac L.M."/>
            <person name="Haft D.H."/>
            <person name="Selengut J.D."/>
            <person name="Sanka R."/>
            <person name="DePew J."/>
            <person name="Purushe J."/>
            <person name="Hartskeerl R.A."/>
            <person name="Ahmed A."/>
            <person name="van der Linden H."/>
            <person name="Goris M.G.A."/>
            <person name="Vinetz J.M."/>
            <person name="Sutton G.G."/>
            <person name="Nierman W.C."/>
            <person name="Fouts D.E."/>
        </authorList>
    </citation>
    <scope>NUCLEOTIDE SEQUENCE [LARGE SCALE GENOMIC DNA]</scope>
    <source>
        <strain evidence="2">5399</strain>
    </source>
</reference>
<dbReference type="InterPro" id="IPR011990">
    <property type="entry name" value="TPR-like_helical_dom_sf"/>
</dbReference>
<accession>T0EZE3</accession>
<dbReference type="SUPFAM" id="SSF48452">
    <property type="entry name" value="TPR-like"/>
    <property type="match status" value="1"/>
</dbReference>
<proteinExistence type="predicted"/>
<feature type="repeat" description="TPR" evidence="1">
    <location>
        <begin position="69"/>
        <end position="102"/>
    </location>
</feature>
<dbReference type="Pfam" id="PF14559">
    <property type="entry name" value="TPR_19"/>
    <property type="match status" value="2"/>
</dbReference>
<sequence length="205" mass="23157">MDSRLRTALERLKQGDSNGAKEVLQAWIISDPSDPQAHFHFGMCLSQLGDLSLAEEQLQKCLQLEPGHVQAWVGLGVLYARRKDKPKAEFHLSKALELDDTDIFARKNLAAVYTGASKFDQALELLTGLPDEALDDSPTLYALAICYVRTNRFSQARETFQKLETVGIPDQVKKEYLQLKQLLEEKQFEQGGIWSFLKTQDDENA</sequence>
<comment type="caution">
    <text evidence="2">The sequence shown here is derived from an EMBL/GenBank/DDBJ whole genome shotgun (WGS) entry which is preliminary data.</text>
</comment>
<evidence type="ECO:0000313" key="3">
    <source>
        <dbReference type="Proteomes" id="UP000015454"/>
    </source>
</evidence>
<dbReference type="InterPro" id="IPR019734">
    <property type="entry name" value="TPR_rpt"/>
</dbReference>
<dbReference type="RefSeq" id="WP_010570710.1">
    <property type="nucleotide sequence ID" value="NZ_AHMO02000008.1"/>
</dbReference>